<evidence type="ECO:0000256" key="1">
    <source>
        <dbReference type="ARBA" id="ARBA00006206"/>
    </source>
</evidence>
<reference evidence="4 5" key="1">
    <citation type="submission" date="2017-07" db="EMBL/GenBank/DDBJ databases">
        <title>Genome Sequence of Antarctobacter heliothermus Strain SMS3 Isolated from a culture of the Diatom Skeletonema marinoi.</title>
        <authorList>
            <person name="Topel M."/>
            <person name="Pinder M.I.M."/>
            <person name="Johansson O.N."/>
            <person name="Kourtchenko O."/>
            <person name="Godhe A."/>
            <person name="Clarke A.K."/>
        </authorList>
    </citation>
    <scope>NUCLEOTIDE SEQUENCE [LARGE SCALE GENOMIC DNA]</scope>
    <source>
        <strain evidence="4 5">SMS3</strain>
    </source>
</reference>
<dbReference type="InterPro" id="IPR011013">
    <property type="entry name" value="Gal_mutarotase_sf_dom"/>
</dbReference>
<dbReference type="Proteomes" id="UP000203589">
    <property type="component" value="Chromosome"/>
</dbReference>
<dbReference type="InterPro" id="IPR008183">
    <property type="entry name" value="Aldose_1/G6P_1-epimerase"/>
</dbReference>
<dbReference type="EMBL" id="CP022540">
    <property type="protein sequence ID" value="ASP19849.1"/>
    <property type="molecule type" value="Genomic_DNA"/>
</dbReference>
<proteinExistence type="inferred from homology"/>
<keyword evidence="2 4" id="KW-0413">Isomerase</keyword>
<dbReference type="PANTHER" id="PTHR10091:SF0">
    <property type="entry name" value="GALACTOSE MUTAROTASE"/>
    <property type="match status" value="1"/>
</dbReference>
<dbReference type="KEGG" id="aht:ANTHELSMS3_01134"/>
<dbReference type="CDD" id="cd09019">
    <property type="entry name" value="galactose_mutarotase_like"/>
    <property type="match status" value="1"/>
</dbReference>
<evidence type="ECO:0000313" key="5">
    <source>
        <dbReference type="Proteomes" id="UP000203589"/>
    </source>
</evidence>
<dbReference type="GO" id="GO:0030246">
    <property type="term" value="F:carbohydrate binding"/>
    <property type="evidence" value="ECO:0007669"/>
    <property type="project" value="InterPro"/>
</dbReference>
<organism evidence="4 5">
    <name type="scientific">Antarctobacter heliothermus</name>
    <dbReference type="NCBI Taxonomy" id="74033"/>
    <lineage>
        <taxon>Bacteria</taxon>
        <taxon>Pseudomonadati</taxon>
        <taxon>Pseudomonadota</taxon>
        <taxon>Alphaproteobacteria</taxon>
        <taxon>Rhodobacterales</taxon>
        <taxon>Roseobacteraceae</taxon>
        <taxon>Antarctobacter</taxon>
    </lineage>
</organism>
<dbReference type="InterPro" id="IPR014718">
    <property type="entry name" value="GH-type_carb-bd"/>
</dbReference>
<protein>
    <submittedName>
        <fullName evidence="4">Aldose 1-epimerase</fullName>
        <ecNumber evidence="4">5.1.3.3</ecNumber>
    </submittedName>
</protein>
<keyword evidence="5" id="KW-1185">Reference proteome</keyword>
<keyword evidence="3" id="KW-0119">Carbohydrate metabolism</keyword>
<evidence type="ECO:0000256" key="2">
    <source>
        <dbReference type="ARBA" id="ARBA00023235"/>
    </source>
</evidence>
<dbReference type="SUPFAM" id="SSF74650">
    <property type="entry name" value="Galactose mutarotase-like"/>
    <property type="match status" value="1"/>
</dbReference>
<comment type="similarity">
    <text evidence="1">Belongs to the aldose epimerase family.</text>
</comment>
<dbReference type="AlphaFoldDB" id="A0A222E0V7"/>
<dbReference type="GO" id="GO:0004034">
    <property type="term" value="F:aldose 1-epimerase activity"/>
    <property type="evidence" value="ECO:0007669"/>
    <property type="project" value="UniProtKB-EC"/>
</dbReference>
<dbReference type="InterPro" id="IPR047215">
    <property type="entry name" value="Galactose_mutarotase-like"/>
</dbReference>
<dbReference type="Pfam" id="PF01263">
    <property type="entry name" value="Aldose_epim"/>
    <property type="match status" value="1"/>
</dbReference>
<accession>A0A222E0V7</accession>
<evidence type="ECO:0000313" key="4">
    <source>
        <dbReference type="EMBL" id="ASP19849.1"/>
    </source>
</evidence>
<dbReference type="OrthoDB" id="9779408at2"/>
<dbReference type="PANTHER" id="PTHR10091">
    <property type="entry name" value="ALDOSE-1-EPIMERASE"/>
    <property type="match status" value="1"/>
</dbReference>
<dbReference type="GO" id="GO:0033499">
    <property type="term" value="P:galactose catabolic process via UDP-galactose, Leloir pathway"/>
    <property type="evidence" value="ECO:0007669"/>
    <property type="project" value="TreeGrafter"/>
</dbReference>
<evidence type="ECO:0000256" key="3">
    <source>
        <dbReference type="ARBA" id="ARBA00023277"/>
    </source>
</evidence>
<dbReference type="EC" id="5.1.3.3" evidence="4"/>
<dbReference type="RefSeq" id="WP_157733404.1">
    <property type="nucleotide sequence ID" value="NZ_CP022540.1"/>
</dbReference>
<gene>
    <name evidence="4" type="primary">mro</name>
    <name evidence="4" type="ORF">ANTHELSMS3_01134</name>
</gene>
<sequence>MTDQISSHVLHDGDSRITVLSIGCAVQDWQVGGRRVVLGYDTAEAYRENPMSMGVVVGRVANRTAQGRFSLDGQDWQLPVGPGGHHLHGGPLGLGRQNWHMTPEGDRAVRLTLHSSHLDQGYPGAVDFEVRLSLEGAALTWEMTATPDRVTPVNLAQHLYFNVAGAGTVHDHNLHLKASHCTPTGPDQIPTGARLPVDGTRFDFRTARRIDEADTDGTGFDLNYALDNIEGPAAEVISPDGMRLRLWTDRPGLQVYTSNTLTPFSTALPGGNHGPFGAICLEAQDFPNALNTPEFGSILVSPDAPYKQVTTIEIAPT</sequence>
<dbReference type="GO" id="GO:0006006">
    <property type="term" value="P:glucose metabolic process"/>
    <property type="evidence" value="ECO:0007669"/>
    <property type="project" value="TreeGrafter"/>
</dbReference>
<dbReference type="Gene3D" id="2.70.98.10">
    <property type="match status" value="1"/>
</dbReference>
<name>A0A222E0V7_9RHOB</name>